<proteinExistence type="predicted"/>
<gene>
    <name evidence="1" type="ORF">E5288_WYG011883</name>
</gene>
<sequence>MESAGKLDIHLKKKLRKTVTSLSINSEYAELMKHPEKNFMSLATLNLVLYEPFIYTNISKNLFEN</sequence>
<keyword evidence="2" id="KW-1185">Reference proteome</keyword>
<evidence type="ECO:0000313" key="2">
    <source>
        <dbReference type="Proteomes" id="UP000322234"/>
    </source>
</evidence>
<dbReference type="EMBL" id="VBQZ03000008">
    <property type="protein sequence ID" value="MXQ81618.1"/>
    <property type="molecule type" value="Genomic_DNA"/>
</dbReference>
<protein>
    <submittedName>
        <fullName evidence="1">Uncharacterized protein</fullName>
    </submittedName>
</protein>
<organism evidence="1 2">
    <name type="scientific">Bos mutus</name>
    <name type="common">wild yak</name>
    <dbReference type="NCBI Taxonomy" id="72004"/>
    <lineage>
        <taxon>Eukaryota</taxon>
        <taxon>Metazoa</taxon>
        <taxon>Chordata</taxon>
        <taxon>Craniata</taxon>
        <taxon>Vertebrata</taxon>
        <taxon>Euteleostomi</taxon>
        <taxon>Mammalia</taxon>
        <taxon>Eutheria</taxon>
        <taxon>Laurasiatheria</taxon>
        <taxon>Artiodactyla</taxon>
        <taxon>Ruminantia</taxon>
        <taxon>Pecora</taxon>
        <taxon>Bovidae</taxon>
        <taxon>Bovinae</taxon>
        <taxon>Bos</taxon>
    </lineage>
</organism>
<accession>A0A6B0QUP5</accession>
<comment type="caution">
    <text evidence="1">The sequence shown here is derived from an EMBL/GenBank/DDBJ whole genome shotgun (WGS) entry which is preliminary data.</text>
</comment>
<dbReference type="AlphaFoldDB" id="A0A6B0QUP5"/>
<name>A0A6B0QUP5_9CETA</name>
<dbReference type="Proteomes" id="UP000322234">
    <property type="component" value="Unassembled WGS sequence"/>
</dbReference>
<evidence type="ECO:0000313" key="1">
    <source>
        <dbReference type="EMBL" id="MXQ81618.1"/>
    </source>
</evidence>
<reference evidence="1" key="1">
    <citation type="submission" date="2019-10" db="EMBL/GenBank/DDBJ databases">
        <title>The sequence and de novo assembly of the wild yak genome.</title>
        <authorList>
            <person name="Liu Y."/>
        </authorList>
    </citation>
    <scope>NUCLEOTIDE SEQUENCE [LARGE SCALE GENOMIC DNA]</scope>
    <source>
        <strain evidence="1">WY2019</strain>
    </source>
</reference>